<feature type="non-terminal residue" evidence="2">
    <location>
        <position position="447"/>
    </location>
</feature>
<dbReference type="GO" id="GO:0004803">
    <property type="term" value="F:transposase activity"/>
    <property type="evidence" value="ECO:0007669"/>
    <property type="project" value="InterPro"/>
</dbReference>
<dbReference type="NCBIfam" id="NF033590">
    <property type="entry name" value="transpos_IS4_3"/>
    <property type="match status" value="1"/>
</dbReference>
<dbReference type="RefSeq" id="WP_069911613.1">
    <property type="nucleotide sequence ID" value="NZ_LAJE02000331.1"/>
</dbReference>
<comment type="caution">
    <text evidence="2">The sequence shown here is derived from an EMBL/GenBank/DDBJ whole genome shotgun (WGS) entry which is preliminary data.</text>
</comment>
<dbReference type="Gene3D" id="3.90.350.10">
    <property type="entry name" value="Transposase Inhibitor Protein From Tn5, Chain A, domain 1"/>
    <property type="match status" value="1"/>
</dbReference>
<feature type="domain" description="Transposase IS4-like" evidence="1">
    <location>
        <begin position="286"/>
        <end position="347"/>
    </location>
</feature>
<dbReference type="PANTHER" id="PTHR37319:SF1">
    <property type="entry name" value="TRANSPOSASE TN5 DIMERISATION DOMAIN-CONTAINING PROTEIN"/>
    <property type="match status" value="1"/>
</dbReference>
<reference evidence="2 3" key="1">
    <citation type="journal article" date="2015" name="Genome Announc.">
        <title>Genome Assemblies of Three Soil-Associated Devosia species: D. insulae, D. limi, and D. soli.</title>
        <authorList>
            <person name="Hassan Y.I."/>
            <person name="Lepp D."/>
            <person name="Zhou T."/>
        </authorList>
    </citation>
    <scope>NUCLEOTIDE SEQUENCE [LARGE SCALE GENOMIC DNA]</scope>
    <source>
        <strain evidence="2 3">DS-56</strain>
    </source>
</reference>
<evidence type="ECO:0000313" key="2">
    <source>
        <dbReference type="EMBL" id="OEO29104.1"/>
    </source>
</evidence>
<dbReference type="EMBL" id="LAJE02000331">
    <property type="protein sequence ID" value="OEO29104.1"/>
    <property type="molecule type" value="Genomic_DNA"/>
</dbReference>
<dbReference type="InterPro" id="IPR012337">
    <property type="entry name" value="RNaseH-like_sf"/>
</dbReference>
<dbReference type="Proteomes" id="UP000095463">
    <property type="component" value="Unassembled WGS sequence"/>
</dbReference>
<dbReference type="GO" id="GO:0006313">
    <property type="term" value="P:DNA transposition"/>
    <property type="evidence" value="ECO:0007669"/>
    <property type="project" value="InterPro"/>
</dbReference>
<dbReference type="InterPro" id="IPR014737">
    <property type="entry name" value="Transposase_Tn5-like_C"/>
</dbReference>
<proteinExistence type="predicted"/>
<dbReference type="Pfam" id="PF01609">
    <property type="entry name" value="DDE_Tnp_1"/>
    <property type="match status" value="1"/>
</dbReference>
<dbReference type="PANTHER" id="PTHR37319">
    <property type="entry name" value="TRANSPOSASE"/>
    <property type="match status" value="1"/>
</dbReference>
<dbReference type="GO" id="GO:0003677">
    <property type="term" value="F:DNA binding"/>
    <property type="evidence" value="ECO:0007669"/>
    <property type="project" value="InterPro"/>
</dbReference>
<dbReference type="InterPro" id="IPR002559">
    <property type="entry name" value="Transposase_11"/>
</dbReference>
<gene>
    <name evidence="2" type="ORF">VW23_027105</name>
</gene>
<organism evidence="2 3">
    <name type="scientific">Devosia insulae DS-56</name>
    <dbReference type="NCBI Taxonomy" id="1116389"/>
    <lineage>
        <taxon>Bacteria</taxon>
        <taxon>Pseudomonadati</taxon>
        <taxon>Pseudomonadota</taxon>
        <taxon>Alphaproteobacteria</taxon>
        <taxon>Hyphomicrobiales</taxon>
        <taxon>Devosiaceae</taxon>
        <taxon>Devosia</taxon>
    </lineage>
</organism>
<protein>
    <submittedName>
        <fullName evidence="2">Transposase</fullName>
    </submittedName>
</protein>
<sequence length="447" mass="48449">MPFAIGDVRVAERGEWLIDRIVATGSLVIRKIGEDRAGEMAVHRFLSSPYVSVSSIAETVAARTAQHCVGRHIVAVQDSSEINFKDRSARRRGLGAGGNGRDAGFFLHPVIAVDAQDEAVIGLLGAQIWTRGQAKVAPRRDRSITDKESMRWLDGCNSTAELLGEAASVTMIADRESDIYELFSGRPDRLELIVRSAQDRSLADGGRLFAALTEAGELCRRSIRVAPQRPGDPGRTALLAIKAGCVRIARPNSRKASSGLPDDITLTLVEAVEIDPPNPKQAIVWRLLTTHPATNAEQAEAIIDRYRLRWRIEQVFRALKSDGIQLDDTQLADAERLFILAAMGLAAAVRTIQLVDARDGSSRPTTDVIDPTLMAGLQAISRSKEGGTAKQKNPHPPQSLAFVAWVAARLGGWNCYGKPPGPKTMQNGWRELAAMLTGIAIALHDAN</sequence>
<evidence type="ECO:0000259" key="1">
    <source>
        <dbReference type="Pfam" id="PF01609"/>
    </source>
</evidence>
<dbReference type="InterPro" id="IPR047768">
    <property type="entry name" value="Tn5p-like"/>
</dbReference>
<keyword evidence="3" id="KW-1185">Reference proteome</keyword>
<dbReference type="AlphaFoldDB" id="A0A1E5XKT0"/>
<dbReference type="InterPro" id="IPR054836">
    <property type="entry name" value="Tn5_transposase"/>
</dbReference>
<evidence type="ECO:0000313" key="3">
    <source>
        <dbReference type="Proteomes" id="UP000095463"/>
    </source>
</evidence>
<dbReference type="Gene3D" id="1.10.740.10">
    <property type="entry name" value="Transferase Inhibitor Protein From Tn5, Chain"/>
    <property type="match status" value="1"/>
</dbReference>
<accession>A0A1E5XKT0</accession>
<name>A0A1E5XKT0_9HYPH</name>
<dbReference type="OrthoDB" id="29815at2"/>
<dbReference type="SUPFAM" id="SSF53098">
    <property type="entry name" value="Ribonuclease H-like"/>
    <property type="match status" value="1"/>
</dbReference>